<comment type="caution">
    <text evidence="2">The sequence shown here is derived from an EMBL/GenBank/DDBJ whole genome shotgun (WGS) entry which is preliminary data.</text>
</comment>
<dbReference type="AlphaFoldDB" id="A0A2T3XT87"/>
<keyword evidence="1" id="KW-0472">Membrane</keyword>
<evidence type="ECO:0000313" key="3">
    <source>
        <dbReference type="Proteomes" id="UP000240638"/>
    </source>
</evidence>
<organism evidence="2 3">
    <name type="scientific">Trinickia symbiotica</name>
    <dbReference type="NCBI Taxonomy" id="863227"/>
    <lineage>
        <taxon>Bacteria</taxon>
        <taxon>Pseudomonadati</taxon>
        <taxon>Pseudomonadota</taxon>
        <taxon>Betaproteobacteria</taxon>
        <taxon>Burkholderiales</taxon>
        <taxon>Burkholderiaceae</taxon>
        <taxon>Trinickia</taxon>
    </lineage>
</organism>
<dbReference type="RefSeq" id="WP_107151458.1">
    <property type="nucleotide sequence ID" value="NZ_PYUC01000007.1"/>
</dbReference>
<keyword evidence="1" id="KW-0812">Transmembrane</keyword>
<dbReference type="Proteomes" id="UP000240638">
    <property type="component" value="Unassembled WGS sequence"/>
</dbReference>
<evidence type="ECO:0000256" key="1">
    <source>
        <dbReference type="SAM" id="Phobius"/>
    </source>
</evidence>
<proteinExistence type="predicted"/>
<gene>
    <name evidence="2" type="ORF">C9I57_14915</name>
</gene>
<feature type="transmembrane region" description="Helical" evidence="1">
    <location>
        <begin position="65"/>
        <end position="88"/>
    </location>
</feature>
<feature type="transmembrane region" description="Helical" evidence="1">
    <location>
        <begin position="100"/>
        <end position="120"/>
    </location>
</feature>
<accession>A0A2T3XT87</accession>
<protein>
    <submittedName>
        <fullName evidence="2">Uncharacterized protein</fullName>
    </submittedName>
</protein>
<feature type="transmembrane region" description="Helical" evidence="1">
    <location>
        <begin position="6"/>
        <end position="27"/>
    </location>
</feature>
<dbReference type="EMBL" id="PYUC01000007">
    <property type="protein sequence ID" value="PTB19714.1"/>
    <property type="molecule type" value="Genomic_DNA"/>
</dbReference>
<reference evidence="2 3" key="1">
    <citation type="submission" date="2018-03" db="EMBL/GenBank/DDBJ databases">
        <title>Whole genome analyses suggest that Burkholderia sensu lato contains two further novel genera in the rhizoxinica-symbiotica group Mycetohabitans gen. nov., and Trinickia gen. nov.: implications for the evolution of diazotrophy and nodulation in the Burkholderiaceae.</title>
        <authorList>
            <person name="Estrada De Los Santos P."/>
            <person name="Palmer M."/>
            <person name="Chavez-Ramirez B."/>
            <person name="Steenkamp E.T."/>
            <person name="Hirsch A.M."/>
            <person name="Manyaka P."/>
            <person name="Maluk M."/>
            <person name="Lafos M."/>
            <person name="Crook M."/>
            <person name="Gross E."/>
            <person name="Simon M.F."/>
            <person name="Bueno Dos Reis Junior F."/>
            <person name="Poole P.S."/>
            <person name="Venter S.N."/>
            <person name="James E.K."/>
        </authorList>
    </citation>
    <scope>NUCLEOTIDE SEQUENCE [LARGE SCALE GENOMIC DNA]</scope>
    <source>
        <strain evidence="2 3">JPY-366</strain>
    </source>
</reference>
<sequence length="123" mass="12544">MEPLRILVTATVLVAITAVGGLVMAGLRFAGKDYPPTALAMLHGMLAAAAVTLLIYAAATIGLSGLAIAAIVLFVVAAAGGLIMNLGYHWNRRALPKSIVIIHALVAAAGFILLIVATVTTRS</sequence>
<keyword evidence="1" id="KW-1133">Transmembrane helix</keyword>
<name>A0A2T3XT87_9BURK</name>
<evidence type="ECO:0000313" key="2">
    <source>
        <dbReference type="EMBL" id="PTB19714.1"/>
    </source>
</evidence>
<feature type="transmembrane region" description="Helical" evidence="1">
    <location>
        <begin position="39"/>
        <end position="59"/>
    </location>
</feature>